<organism evidence="3 4">
    <name type="scientific">Suillus subaureus</name>
    <dbReference type="NCBI Taxonomy" id="48587"/>
    <lineage>
        <taxon>Eukaryota</taxon>
        <taxon>Fungi</taxon>
        <taxon>Dikarya</taxon>
        <taxon>Basidiomycota</taxon>
        <taxon>Agaricomycotina</taxon>
        <taxon>Agaricomycetes</taxon>
        <taxon>Agaricomycetidae</taxon>
        <taxon>Boletales</taxon>
        <taxon>Suillineae</taxon>
        <taxon>Suillaceae</taxon>
        <taxon>Suillus</taxon>
    </lineage>
</organism>
<evidence type="ECO:0000256" key="1">
    <source>
        <dbReference type="SAM" id="Phobius"/>
    </source>
</evidence>
<accession>A0A9P7JDL6</accession>
<dbReference type="AlphaFoldDB" id="A0A9P7JDL6"/>
<evidence type="ECO:0000313" key="4">
    <source>
        <dbReference type="Proteomes" id="UP000807769"/>
    </source>
</evidence>
<dbReference type="Proteomes" id="UP000807769">
    <property type="component" value="Unassembled WGS sequence"/>
</dbReference>
<sequence length="632" mass="71516">MLSARLILRLLKHMRQVLAALITSSAQRLRILVTCFRHFVAKLKIRGFPGHNTDSTTFSPAACCTVPTSTSSVRCPPVNLPLPLHNRQVTTSASPVSSTQHVLLPLVPTFPMPVPCIPQQLIAPQTFSPPQVPNANSCTPATTPRLVPFAANDIQRYDNRPLVDTTQKRDGIPALMRRFPNESCPWLGGDWKSCVHPEGVLYLYNERRSVFTEATMDRNMFDLLDECVDVLDQLAKTKSVDLGADNIELVVQLAQTETGGAQVSCCYYFIDHTTRTLFWLHDRYQATDDIFSGLRGVADPSHIRYSLESEYWTHCEYYPNHQMDRPKIIKELRVLVMHASAEIITSDTSLSPFDGDELSKILELINHLKENALDNDPHSTCVIARFMHYFYRAKFFNFCGLPWARLEADKSVYEADKNFHPLTSSVSFALDAMLFWAPQSHLEDLRKVWVDECINTPRWKDFNKNLMTEWTGITIYSTVMLAVDVSFLAVPNVNISQSQSIGIIVTYLSIIFITGSLIVSVLLVRQNQRYGFESADKATDFLSHMTGSFFGVRALATVHSLPYAMLMWGMIYFAIAILYNVFKSTTVAMLASVVSGCVVITMFIFWFIWAAREFRLFERLAKSIFPSVLARP</sequence>
<protein>
    <recommendedName>
        <fullName evidence="5">Transmembrane protein</fullName>
    </recommendedName>
</protein>
<keyword evidence="1" id="KW-1133">Transmembrane helix</keyword>
<feature type="transmembrane region" description="Helical" evidence="1">
    <location>
        <begin position="588"/>
        <end position="609"/>
    </location>
</feature>
<dbReference type="OrthoDB" id="2657661at2759"/>
<evidence type="ECO:0008006" key="5">
    <source>
        <dbReference type="Google" id="ProtNLM"/>
    </source>
</evidence>
<feature type="signal peptide" evidence="2">
    <location>
        <begin position="1"/>
        <end position="19"/>
    </location>
</feature>
<proteinExistence type="predicted"/>
<name>A0A9P7JDL6_9AGAM</name>
<dbReference type="RefSeq" id="XP_041193075.1">
    <property type="nucleotide sequence ID" value="XM_041335632.1"/>
</dbReference>
<reference evidence="3" key="1">
    <citation type="journal article" date="2020" name="New Phytol.">
        <title>Comparative genomics reveals dynamic genome evolution in host specialist ectomycorrhizal fungi.</title>
        <authorList>
            <person name="Lofgren L.A."/>
            <person name="Nguyen N.H."/>
            <person name="Vilgalys R."/>
            <person name="Ruytinx J."/>
            <person name="Liao H.L."/>
            <person name="Branco S."/>
            <person name="Kuo A."/>
            <person name="LaButti K."/>
            <person name="Lipzen A."/>
            <person name="Andreopoulos W."/>
            <person name="Pangilinan J."/>
            <person name="Riley R."/>
            <person name="Hundley H."/>
            <person name="Na H."/>
            <person name="Barry K."/>
            <person name="Grigoriev I.V."/>
            <person name="Stajich J.E."/>
            <person name="Kennedy P.G."/>
        </authorList>
    </citation>
    <scope>NUCLEOTIDE SEQUENCE</scope>
    <source>
        <strain evidence="3">MN1</strain>
    </source>
</reference>
<keyword evidence="2" id="KW-0732">Signal</keyword>
<keyword evidence="1" id="KW-0472">Membrane</keyword>
<comment type="caution">
    <text evidence="3">The sequence shown here is derived from an EMBL/GenBank/DDBJ whole genome shotgun (WGS) entry which is preliminary data.</text>
</comment>
<keyword evidence="1" id="KW-0812">Transmembrane</keyword>
<feature type="transmembrane region" description="Helical" evidence="1">
    <location>
        <begin position="501"/>
        <end position="524"/>
    </location>
</feature>
<evidence type="ECO:0000313" key="3">
    <source>
        <dbReference type="EMBL" id="KAG1816402.1"/>
    </source>
</evidence>
<gene>
    <name evidence="3" type="ORF">BJ212DRAFT_1354641</name>
</gene>
<keyword evidence="4" id="KW-1185">Reference proteome</keyword>
<evidence type="ECO:0000256" key="2">
    <source>
        <dbReference type="SAM" id="SignalP"/>
    </source>
</evidence>
<dbReference type="GeneID" id="64629649"/>
<feature type="transmembrane region" description="Helical" evidence="1">
    <location>
        <begin position="563"/>
        <end position="582"/>
    </location>
</feature>
<feature type="chain" id="PRO_5040199094" description="Transmembrane protein" evidence="2">
    <location>
        <begin position="20"/>
        <end position="632"/>
    </location>
</feature>
<dbReference type="EMBL" id="JABBWG010000016">
    <property type="protein sequence ID" value="KAG1816402.1"/>
    <property type="molecule type" value="Genomic_DNA"/>
</dbReference>